<protein>
    <submittedName>
        <fullName evidence="1">Gas vesicle protein GvpG</fullName>
    </submittedName>
</protein>
<gene>
    <name evidence="1" type="ORF">HJG54_10740</name>
</gene>
<organism evidence="1">
    <name type="scientific">Leptolyngbya sp. NK1-12</name>
    <dbReference type="NCBI Taxonomy" id="2547451"/>
    <lineage>
        <taxon>Bacteria</taxon>
        <taxon>Bacillati</taxon>
        <taxon>Cyanobacteriota</taxon>
        <taxon>Cyanophyceae</taxon>
        <taxon>Leptolyngbyales</taxon>
        <taxon>Leptolyngbyaceae</taxon>
        <taxon>Leptolyngbya group</taxon>
        <taxon>Leptolyngbya</taxon>
    </lineage>
</organism>
<dbReference type="EMBL" id="CP053586">
    <property type="protein sequence ID" value="WNZ23280.1"/>
    <property type="molecule type" value="Genomic_DNA"/>
</dbReference>
<proteinExistence type="predicted"/>
<reference evidence="1" key="1">
    <citation type="submission" date="2020-05" db="EMBL/GenBank/DDBJ databases">
        <authorList>
            <person name="Zhu T."/>
            <person name="Keshari N."/>
            <person name="Lu X."/>
        </authorList>
    </citation>
    <scope>NUCLEOTIDE SEQUENCE</scope>
    <source>
        <strain evidence="1">NK1-12</strain>
    </source>
</reference>
<evidence type="ECO:0000313" key="1">
    <source>
        <dbReference type="EMBL" id="WNZ23280.1"/>
    </source>
</evidence>
<dbReference type="RefSeq" id="WP_316434894.1">
    <property type="nucleotide sequence ID" value="NZ_CP053586.1"/>
</dbReference>
<dbReference type="AlphaFoldDB" id="A0AA97AFK2"/>
<dbReference type="InterPro" id="IPR007804">
    <property type="entry name" value="GvpG"/>
</dbReference>
<sequence length="85" mass="9349">MFLDLLMAPLTAPVTGLTWIAEKVLDQAGAELNVKENLGKQLLTLQLAVDMGEISEAEFERQEEELLLAIQALEEQEAAMSGFDD</sequence>
<name>A0AA97AFK2_9CYAN</name>
<dbReference type="Pfam" id="PF05120">
    <property type="entry name" value="GvpG"/>
    <property type="match status" value="1"/>
</dbReference>
<accession>A0AA97AFK2</accession>